<dbReference type="RefSeq" id="WP_191711918.1">
    <property type="nucleotide sequence ID" value="NZ_JACSPX010000001.1"/>
</dbReference>
<dbReference type="SUPFAM" id="SSF52540">
    <property type="entry name" value="P-loop containing nucleoside triphosphate hydrolases"/>
    <property type="match status" value="1"/>
</dbReference>
<gene>
    <name evidence="1" type="ORF">H9633_02090</name>
</gene>
<dbReference type="PANTHER" id="PTHR37807">
    <property type="entry name" value="OS07G0160300 PROTEIN"/>
    <property type="match status" value="1"/>
</dbReference>
<reference evidence="1 2" key="1">
    <citation type="submission" date="2020-08" db="EMBL/GenBank/DDBJ databases">
        <title>A Genomic Blueprint of the Chicken Gut Microbiome.</title>
        <authorList>
            <person name="Gilroy R."/>
            <person name="Ravi A."/>
            <person name="Getino M."/>
            <person name="Pursley I."/>
            <person name="Horton D.L."/>
            <person name="Alikhan N.-F."/>
            <person name="Baker D."/>
            <person name="Gharbi K."/>
            <person name="Hall N."/>
            <person name="Watson M."/>
            <person name="Adriaenssens E.M."/>
            <person name="Foster-Nyarko E."/>
            <person name="Jarju S."/>
            <person name="Secka A."/>
            <person name="Antonio M."/>
            <person name="Oren A."/>
            <person name="Chaudhuri R."/>
            <person name="La Ragione R.M."/>
            <person name="Hildebrand F."/>
            <person name="Pallen M.J."/>
        </authorList>
    </citation>
    <scope>NUCLEOTIDE SEQUENCE [LARGE SCALE GENOMIC DNA]</scope>
    <source>
        <strain evidence="1 2">Re1</strain>
    </source>
</reference>
<accession>A0ABR8W252</accession>
<protein>
    <submittedName>
        <fullName evidence="1">AAA family ATPase</fullName>
    </submittedName>
</protein>
<dbReference type="Pfam" id="PF13671">
    <property type="entry name" value="AAA_33"/>
    <property type="match status" value="1"/>
</dbReference>
<organism evidence="1 2">
    <name type="scientific">Microbacterium commune</name>
    <dbReference type="NCBI Taxonomy" id="2762219"/>
    <lineage>
        <taxon>Bacteria</taxon>
        <taxon>Bacillati</taxon>
        <taxon>Actinomycetota</taxon>
        <taxon>Actinomycetes</taxon>
        <taxon>Micrococcales</taxon>
        <taxon>Microbacteriaceae</taxon>
        <taxon>Microbacterium</taxon>
    </lineage>
</organism>
<dbReference type="PANTHER" id="PTHR37807:SF3">
    <property type="entry name" value="OS07G0160300 PROTEIN"/>
    <property type="match status" value="1"/>
</dbReference>
<keyword evidence="2" id="KW-1185">Reference proteome</keyword>
<evidence type="ECO:0000313" key="1">
    <source>
        <dbReference type="EMBL" id="MBD8011087.1"/>
    </source>
</evidence>
<dbReference type="InterPro" id="IPR027417">
    <property type="entry name" value="P-loop_NTPase"/>
</dbReference>
<dbReference type="Proteomes" id="UP000611521">
    <property type="component" value="Unassembled WGS sequence"/>
</dbReference>
<dbReference type="EMBL" id="JACSPX010000001">
    <property type="protein sequence ID" value="MBD8011087.1"/>
    <property type="molecule type" value="Genomic_DNA"/>
</dbReference>
<comment type="caution">
    <text evidence="1">The sequence shown here is derived from an EMBL/GenBank/DDBJ whole genome shotgun (WGS) entry which is preliminary data.</text>
</comment>
<proteinExistence type="predicted"/>
<dbReference type="Gene3D" id="3.40.50.300">
    <property type="entry name" value="P-loop containing nucleotide triphosphate hydrolases"/>
    <property type="match status" value="1"/>
</dbReference>
<name>A0ABR8W252_9MICO</name>
<evidence type="ECO:0000313" key="2">
    <source>
        <dbReference type="Proteomes" id="UP000611521"/>
    </source>
</evidence>
<sequence length="189" mass="20545">MKIADDHRQCRIADRVSGHLVVISGLPGVGKTSVAEIAAALGGSIHLSIDAVEESMLSCGLPASWQVGVAAYEATRAMAELNLQLGRSVVVDAVNDSEEARQTWRTAALRTGARLDFVHLVITDARTHVQRLRNRDRGLAHVGEPTWADVQRRRADYAVWSDEVLELDTTARTADEVARGLVSRLSAKQ</sequence>